<evidence type="ECO:0000256" key="1">
    <source>
        <dbReference type="ARBA" id="ARBA00005926"/>
    </source>
</evidence>
<dbReference type="Gene3D" id="1.10.510.10">
    <property type="entry name" value="Transferase(Phosphotransferase) domain 1"/>
    <property type="match status" value="1"/>
</dbReference>
<protein>
    <recommendedName>
        <fullName evidence="2">non-specific serine/threonine protein kinase</fullName>
        <ecNumber evidence="2">2.7.11.1</ecNumber>
    </recommendedName>
</protein>
<reference evidence="4 5" key="1">
    <citation type="submission" date="2019-06" db="EMBL/GenBank/DDBJ databases">
        <title>A chromosomal-level reference genome of Carpinus fangiana (Coryloideae, Betulaceae).</title>
        <authorList>
            <person name="Yang X."/>
            <person name="Wang Z."/>
            <person name="Zhang L."/>
            <person name="Hao G."/>
            <person name="Liu J."/>
            <person name="Yang Y."/>
        </authorList>
    </citation>
    <scope>NUCLEOTIDE SEQUENCE [LARGE SCALE GENOMIC DNA]</scope>
    <source>
        <strain evidence="4">Cfa_2016G</strain>
        <tissue evidence="4">Leaf</tissue>
    </source>
</reference>
<dbReference type="GO" id="GO:0004674">
    <property type="term" value="F:protein serine/threonine kinase activity"/>
    <property type="evidence" value="ECO:0007669"/>
    <property type="project" value="UniProtKB-EC"/>
</dbReference>
<evidence type="ECO:0000259" key="3">
    <source>
        <dbReference type="PROSITE" id="PS50011"/>
    </source>
</evidence>
<evidence type="ECO:0000313" key="5">
    <source>
        <dbReference type="Proteomes" id="UP000327013"/>
    </source>
</evidence>
<dbReference type="EMBL" id="VIBQ01000016">
    <property type="protein sequence ID" value="KAB8356401.1"/>
    <property type="molecule type" value="Genomic_DNA"/>
</dbReference>
<dbReference type="Proteomes" id="UP000327013">
    <property type="component" value="Unassembled WGS sequence"/>
</dbReference>
<dbReference type="OrthoDB" id="5800476at2759"/>
<evidence type="ECO:0000256" key="2">
    <source>
        <dbReference type="ARBA" id="ARBA00012513"/>
    </source>
</evidence>
<dbReference type="InterPro" id="IPR000719">
    <property type="entry name" value="Prot_kinase_dom"/>
</dbReference>
<dbReference type="PROSITE" id="PS00108">
    <property type="entry name" value="PROTEIN_KINASE_ST"/>
    <property type="match status" value="1"/>
</dbReference>
<dbReference type="GO" id="GO:0005524">
    <property type="term" value="F:ATP binding"/>
    <property type="evidence" value="ECO:0007669"/>
    <property type="project" value="InterPro"/>
</dbReference>
<dbReference type="InterPro" id="IPR008271">
    <property type="entry name" value="Ser/Thr_kinase_AS"/>
</dbReference>
<comment type="similarity">
    <text evidence="1">Belongs to the protein kinase superfamily. CK1 Ser/Thr protein kinase family. Casein kinase I subfamily.</text>
</comment>
<dbReference type="AlphaFoldDB" id="A0A5N6KX46"/>
<feature type="domain" description="Protein kinase" evidence="3">
    <location>
        <begin position="1"/>
        <end position="167"/>
    </location>
</feature>
<dbReference type="PANTHER" id="PTHR11909">
    <property type="entry name" value="CASEIN KINASE-RELATED"/>
    <property type="match status" value="1"/>
</dbReference>
<organism evidence="4 5">
    <name type="scientific">Carpinus fangiana</name>
    <dbReference type="NCBI Taxonomy" id="176857"/>
    <lineage>
        <taxon>Eukaryota</taxon>
        <taxon>Viridiplantae</taxon>
        <taxon>Streptophyta</taxon>
        <taxon>Embryophyta</taxon>
        <taxon>Tracheophyta</taxon>
        <taxon>Spermatophyta</taxon>
        <taxon>Magnoliopsida</taxon>
        <taxon>eudicotyledons</taxon>
        <taxon>Gunneridae</taxon>
        <taxon>Pentapetalae</taxon>
        <taxon>rosids</taxon>
        <taxon>fabids</taxon>
        <taxon>Fagales</taxon>
        <taxon>Betulaceae</taxon>
        <taxon>Carpinus</taxon>
    </lineage>
</organism>
<gene>
    <name evidence="4" type="ORF">FH972_023984</name>
</gene>
<sequence length="167" mass="18347">MDMFTKTNKDVAIKLEHVSVDPSILAGEVSAYKTLAGGCGIPQVFWHGYDCDYNAMAFELLGPSLEDLFNYCGRQFSLKTGLLLADQLLCRLQYLHSHGVLHRDIKPENFLMGRGRSGNQVYITDLGLAWSETAVTWRATPSLMGTARYASISGHSGKGKPSARCSL</sequence>
<dbReference type="InterPro" id="IPR050235">
    <property type="entry name" value="CK1_Ser-Thr_kinase"/>
</dbReference>
<evidence type="ECO:0000313" key="4">
    <source>
        <dbReference type="EMBL" id="KAB8356401.1"/>
    </source>
</evidence>
<keyword evidence="5" id="KW-1185">Reference proteome</keyword>
<dbReference type="PROSITE" id="PS50011">
    <property type="entry name" value="PROTEIN_KINASE_DOM"/>
    <property type="match status" value="1"/>
</dbReference>
<accession>A0A5N6KX46</accession>
<proteinExistence type="inferred from homology"/>
<comment type="caution">
    <text evidence="4">The sequence shown here is derived from an EMBL/GenBank/DDBJ whole genome shotgun (WGS) entry which is preliminary data.</text>
</comment>
<dbReference type="SMART" id="SM00220">
    <property type="entry name" value="S_TKc"/>
    <property type="match status" value="1"/>
</dbReference>
<dbReference type="SUPFAM" id="SSF56112">
    <property type="entry name" value="Protein kinase-like (PK-like)"/>
    <property type="match status" value="1"/>
</dbReference>
<dbReference type="EC" id="2.7.11.1" evidence="2"/>
<dbReference type="Pfam" id="PF00069">
    <property type="entry name" value="Pkinase"/>
    <property type="match status" value="1"/>
</dbReference>
<name>A0A5N6KX46_9ROSI</name>
<dbReference type="InterPro" id="IPR011009">
    <property type="entry name" value="Kinase-like_dom_sf"/>
</dbReference>